<dbReference type="EMBL" id="JAFEKC020000014">
    <property type="protein sequence ID" value="KAK0511039.1"/>
    <property type="molecule type" value="Genomic_DNA"/>
</dbReference>
<dbReference type="PANTHER" id="PTHR46310:SF7">
    <property type="entry name" value="AMIDASE 1"/>
    <property type="match status" value="1"/>
</dbReference>
<proteinExistence type="predicted"/>
<evidence type="ECO:0008006" key="5">
    <source>
        <dbReference type="Google" id="ProtNLM"/>
    </source>
</evidence>
<protein>
    <recommendedName>
        <fullName evidence="5">Amidase</fullName>
    </recommendedName>
</protein>
<dbReference type="PANTHER" id="PTHR46310">
    <property type="entry name" value="AMIDASE 1"/>
    <property type="match status" value="1"/>
</dbReference>
<gene>
    <name evidence="3" type="ORF">JMJ35_006591</name>
</gene>
<sequence length="538" mass="58651">MTIFKSSPNLHHPVTITVVRVGDVSYLVSGECYTSFTSSIADDDDLQITASTPVTVINLQNERTIDSSWLEGKIKSFLTMGDVFNEDFLSRVLLKGSSSSQRPSLSDDAKAVLAKWGATGDFIESESNIRSGPHMILASKTLRLCQVFRLYPDPQLAFMYGTVPSEDRQSYQATNLGLIPVPSRLYFDSPSDTLPLSGKRIAVKDVFDLKGTATSAGVRALADFYGVSRTSAPAIQELIAKGAVIVGKTKTVPFASGESPMDWIDYHCPFNPRGDGYFTASGSSTGSAAGLAAYDWLDITIGTDTFGSMIVLASWQGLYAIRPTHGLLDQAGVVPHSQLFDNPGYFSRGIDEFKAFGEAWYALGLLPQQFDVSQELREKNGREPYVDPMIGFKWELGSQLTKANYNKALEERSVFLSFVKEHLVKDDSILVLPMENLRRSIETTTMENGRNMQGYGFGNIAFTVLAGLPAVNVPVGQLPIKSKVTQGIINEPIGVMLVGPSGSDGWLIDIIKETLVSTGRPLGVRTGPDVYTDEDWIS</sequence>
<reference evidence="3" key="1">
    <citation type="submission" date="2023-03" db="EMBL/GenBank/DDBJ databases">
        <title>Complete genome of Cladonia borealis.</title>
        <authorList>
            <person name="Park H."/>
        </authorList>
    </citation>
    <scope>NUCLEOTIDE SEQUENCE</scope>
    <source>
        <strain evidence="3">ANT050790</strain>
    </source>
</reference>
<evidence type="ECO:0000313" key="3">
    <source>
        <dbReference type="EMBL" id="KAK0511039.1"/>
    </source>
</evidence>
<dbReference type="Proteomes" id="UP001166286">
    <property type="component" value="Unassembled WGS sequence"/>
</dbReference>
<dbReference type="InterPro" id="IPR058329">
    <property type="entry name" value="Arp1_N"/>
</dbReference>
<dbReference type="InterPro" id="IPR036928">
    <property type="entry name" value="AS_sf"/>
</dbReference>
<evidence type="ECO:0000313" key="4">
    <source>
        <dbReference type="Proteomes" id="UP001166286"/>
    </source>
</evidence>
<feature type="domain" description="Amidase" evidence="1">
    <location>
        <begin position="192"/>
        <end position="356"/>
    </location>
</feature>
<accession>A0AA39QZW5</accession>
<dbReference type="Pfam" id="PF01425">
    <property type="entry name" value="Amidase"/>
    <property type="match status" value="1"/>
</dbReference>
<dbReference type="SUPFAM" id="SSF75304">
    <property type="entry name" value="Amidase signature (AS) enzymes"/>
    <property type="match status" value="1"/>
</dbReference>
<evidence type="ECO:0000259" key="2">
    <source>
        <dbReference type="Pfam" id="PF26053"/>
    </source>
</evidence>
<evidence type="ECO:0000259" key="1">
    <source>
        <dbReference type="Pfam" id="PF01425"/>
    </source>
</evidence>
<comment type="caution">
    <text evidence="3">The sequence shown here is derived from an EMBL/GenBank/DDBJ whole genome shotgun (WGS) entry which is preliminary data.</text>
</comment>
<dbReference type="Pfam" id="PF26053">
    <property type="entry name" value="DUF8016"/>
    <property type="match status" value="1"/>
</dbReference>
<dbReference type="Gene3D" id="3.90.1300.10">
    <property type="entry name" value="Amidase signature (AS) domain"/>
    <property type="match status" value="2"/>
</dbReference>
<dbReference type="AlphaFoldDB" id="A0AA39QZW5"/>
<dbReference type="InterPro" id="IPR023631">
    <property type="entry name" value="Amidase_dom"/>
</dbReference>
<name>A0AA39QZW5_9LECA</name>
<feature type="domain" description="Scytalone dehydratase-like protein Arp1 N-terminal" evidence="2">
    <location>
        <begin position="48"/>
        <end position="128"/>
    </location>
</feature>
<organism evidence="3 4">
    <name type="scientific">Cladonia borealis</name>
    <dbReference type="NCBI Taxonomy" id="184061"/>
    <lineage>
        <taxon>Eukaryota</taxon>
        <taxon>Fungi</taxon>
        <taxon>Dikarya</taxon>
        <taxon>Ascomycota</taxon>
        <taxon>Pezizomycotina</taxon>
        <taxon>Lecanoromycetes</taxon>
        <taxon>OSLEUM clade</taxon>
        <taxon>Lecanoromycetidae</taxon>
        <taxon>Lecanorales</taxon>
        <taxon>Lecanorineae</taxon>
        <taxon>Cladoniaceae</taxon>
        <taxon>Cladonia</taxon>
    </lineage>
</organism>
<keyword evidence="4" id="KW-1185">Reference proteome</keyword>